<proteinExistence type="predicted"/>
<evidence type="ECO:0000259" key="1">
    <source>
        <dbReference type="Pfam" id="PF13460"/>
    </source>
</evidence>
<dbReference type="InterPro" id="IPR036291">
    <property type="entry name" value="NAD(P)-bd_dom_sf"/>
</dbReference>
<dbReference type="GO" id="GO:0005737">
    <property type="term" value="C:cytoplasm"/>
    <property type="evidence" value="ECO:0007669"/>
    <property type="project" value="TreeGrafter"/>
</dbReference>
<dbReference type="OrthoDB" id="9774199at2"/>
<evidence type="ECO:0000313" key="3">
    <source>
        <dbReference type="Proteomes" id="UP000014977"/>
    </source>
</evidence>
<organism evidence="2 3">
    <name type="scientific">Desulfococcus multivorans DSM 2059</name>
    <dbReference type="NCBI Taxonomy" id="1121405"/>
    <lineage>
        <taxon>Bacteria</taxon>
        <taxon>Pseudomonadati</taxon>
        <taxon>Thermodesulfobacteriota</taxon>
        <taxon>Desulfobacteria</taxon>
        <taxon>Desulfobacterales</taxon>
        <taxon>Desulfococcaceae</taxon>
        <taxon>Desulfococcus</taxon>
    </lineage>
</organism>
<gene>
    <name evidence="2" type="ORF">dsmv_0040</name>
</gene>
<dbReference type="SUPFAM" id="SSF55961">
    <property type="entry name" value="Bet v1-like"/>
    <property type="match status" value="1"/>
</dbReference>
<dbReference type="Gene3D" id="3.40.50.720">
    <property type="entry name" value="NAD(P)-binding Rossmann-like Domain"/>
    <property type="match status" value="1"/>
</dbReference>
<dbReference type="SUPFAM" id="SSF51735">
    <property type="entry name" value="NAD(P)-binding Rossmann-fold domains"/>
    <property type="match status" value="1"/>
</dbReference>
<feature type="domain" description="NAD(P)-binding" evidence="1">
    <location>
        <begin position="11"/>
        <end position="118"/>
    </location>
</feature>
<dbReference type="AlphaFoldDB" id="S7V8G3"/>
<dbReference type="InterPro" id="IPR021295">
    <property type="entry name" value="DUF2867"/>
</dbReference>
<accession>S7V8G3</accession>
<dbReference type="PANTHER" id="PTHR48079:SF6">
    <property type="entry name" value="NAD(P)-BINDING DOMAIN-CONTAINING PROTEIN-RELATED"/>
    <property type="match status" value="1"/>
</dbReference>
<dbReference type="PANTHER" id="PTHR48079">
    <property type="entry name" value="PROTEIN YEEZ"/>
    <property type="match status" value="1"/>
</dbReference>
<evidence type="ECO:0000313" key="2">
    <source>
        <dbReference type="EMBL" id="EPR42959.1"/>
    </source>
</evidence>
<reference evidence="2 3" key="1">
    <citation type="journal article" date="2013" name="Genome Announc.">
        <title>Draft genome sequences for three mercury-methylating, sulfate-reducing bacteria.</title>
        <authorList>
            <person name="Brown S.D."/>
            <person name="Hurt R.A.Jr."/>
            <person name="Gilmour C.C."/>
            <person name="Elias D.A."/>
        </authorList>
    </citation>
    <scope>NUCLEOTIDE SEQUENCE [LARGE SCALE GENOMIC DNA]</scope>
    <source>
        <strain evidence="2 3">DSM 2059</strain>
    </source>
</reference>
<dbReference type="GO" id="GO:0004029">
    <property type="term" value="F:aldehyde dehydrogenase (NAD+) activity"/>
    <property type="evidence" value="ECO:0007669"/>
    <property type="project" value="TreeGrafter"/>
</dbReference>
<dbReference type="STRING" id="897.B2D07_10295"/>
<dbReference type="Pfam" id="PF13460">
    <property type="entry name" value="NAD_binding_10"/>
    <property type="match status" value="1"/>
</dbReference>
<sequence>MISEKPVLVIGSTGYVGGRLVPLLLESGYRVRAMGRSFSKMAARSWANHPNFEMIAGDVLDFESLRTAARGCRAAVYLVHSMTAAGLDFARADRTGARHMADAAADAGMDRVIYLGGLAEAGHHRLSEHLASRKEVAGILKSGSVPVTDLRAGAILGAGSASFEILRYVVERFPVMLAPRWVETLNQPISIRNVLLYLKGCLETEAVLGQTFDIGGPDVISYRRLAEIYAEEAGLPRRHIIPVPFVSPALSAFLIHRMTPVPADLARPLIEGLRNESVCGDERIRTVIPQRLYTCRETIRTAVESSRADRVETCWSDAGCLIPPEWAYCGDAQYTGGTILECGYRVGIHAGPGEVWPAVAKIGGDTGWYFGDLLWRLRGAVDRWIGGVGLRRGRRHPDCLQVGDALDFWRVLEMVPERRLLLTAEMKLPGEAVFDIRLHPRDGETEIEFLSRFVPKGLGGLLYWYVLYPGHQWVFRGMLEGLARAVGKPIVSTPRRFTPKIPDTCPPPWEIRD</sequence>
<dbReference type="RefSeq" id="WP_020875057.1">
    <property type="nucleotide sequence ID" value="NZ_ATHJ01000061.1"/>
</dbReference>
<dbReference type="eggNOG" id="COG0702">
    <property type="taxonomic scope" value="Bacteria"/>
</dbReference>
<comment type="caution">
    <text evidence="2">The sequence shown here is derived from an EMBL/GenBank/DDBJ whole genome shotgun (WGS) entry which is preliminary data.</text>
</comment>
<keyword evidence="3" id="KW-1185">Reference proteome</keyword>
<protein>
    <recommendedName>
        <fullName evidence="1">NAD(P)-binding domain-containing protein</fullName>
    </recommendedName>
</protein>
<dbReference type="EMBL" id="ATHJ01000061">
    <property type="protein sequence ID" value="EPR42959.1"/>
    <property type="molecule type" value="Genomic_DNA"/>
</dbReference>
<dbReference type="PATRIC" id="fig|1121405.3.peg.839"/>
<name>S7V8G3_DESML</name>
<dbReference type="Proteomes" id="UP000014977">
    <property type="component" value="Unassembled WGS sequence"/>
</dbReference>
<dbReference type="Pfam" id="PF11066">
    <property type="entry name" value="DUF2867"/>
    <property type="match status" value="1"/>
</dbReference>
<dbReference type="InterPro" id="IPR051783">
    <property type="entry name" value="NAD(P)-dependent_oxidoreduct"/>
</dbReference>
<dbReference type="InterPro" id="IPR016040">
    <property type="entry name" value="NAD(P)-bd_dom"/>
</dbReference>